<sequence length="690" mass="77445">MLRNAGITARAQHAESLDALSKLLQEQSWDLLLGHDQTSNLPLEQAIREIKKLNKDIPVIAITEEEGSHPVVEWLRAGATEVVTLDDDQHLLLVIDREVENLDHRHSRRIADRKRREAEQKAMHLLDSSRDAIAYVQDGMFLFVNQTFAEQLGYEDKDDLEVMPLIDIIGDDDQGRCKEALKNFNVKSQTVEPVDFKFNAVSDSGDSVPLEITFSQATFDNEPCISLHGDYRRLRALEVPQQAQPAAAAVAEQPAEKPKESSASKLRDTATGLYNRSALYQQIENALDGSTTEHSTHALLLVNIADFNTRIINTLGYRLSDLGMREISSKIRDWLTGNEFFARFNDSTFAILLPNCPATPAQDRCQNLLEFINDTVFEVKSKTIIVRAQIGISLITETTKDSDQCVEHARKAMEQVRAQDADNDGGFHLFEEKKENKSSGNHLADQLIKAIQSDNIYLLFQPIIGLRGSEEEQYEVLARIRDEEGQDLPNQDLFKEVSDLNTLLKLDRWIVLEAAKQLAQHRSKGNNTRLIVNLSQAVFEDPNLPSWLKVAIKAADLPADGIIFQLREADVTEHISKAKRFTDAVIGNGTPVSITNFGCALNPLNTLKHVNADFIKLDGSYTQELQENPESTGLSNLVRDLNGFKKTTIVPFVENASALSKLWQAGVHYIQGHYLQEPHAQMNYDFNSDN</sequence>
<reference evidence="6 7" key="1">
    <citation type="submission" date="2024-04" db="EMBL/GenBank/DDBJ databases">
        <title>Draft genome sequence of Sessilibacter corallicola NBRC 116591.</title>
        <authorList>
            <person name="Miyakawa T."/>
            <person name="Kusuya Y."/>
            <person name="Miura T."/>
        </authorList>
    </citation>
    <scope>NUCLEOTIDE SEQUENCE [LARGE SCALE GENOMIC DNA]</scope>
    <source>
        <strain evidence="6 7">KU-00831-HH</strain>
    </source>
</reference>
<dbReference type="CDD" id="cd01948">
    <property type="entry name" value="EAL"/>
    <property type="match status" value="1"/>
</dbReference>
<protein>
    <submittedName>
        <fullName evidence="6">Cyclic di-GMP-binding protein FimX</fullName>
    </submittedName>
</protein>
<evidence type="ECO:0000259" key="3">
    <source>
        <dbReference type="PROSITE" id="PS50110"/>
    </source>
</evidence>
<dbReference type="SMART" id="SM00091">
    <property type="entry name" value="PAS"/>
    <property type="match status" value="1"/>
</dbReference>
<dbReference type="PROSITE" id="PS50887">
    <property type="entry name" value="GGDEF"/>
    <property type="match status" value="1"/>
</dbReference>
<feature type="compositionally biased region" description="Basic and acidic residues" evidence="2">
    <location>
        <begin position="254"/>
        <end position="267"/>
    </location>
</feature>
<dbReference type="PROSITE" id="PS50110">
    <property type="entry name" value="RESPONSE_REGULATORY"/>
    <property type="match status" value="1"/>
</dbReference>
<accession>A0ABQ0ADY5</accession>
<dbReference type="PANTHER" id="PTHR33121">
    <property type="entry name" value="CYCLIC DI-GMP PHOSPHODIESTERASE PDEF"/>
    <property type="match status" value="1"/>
</dbReference>
<dbReference type="SUPFAM" id="SSF52172">
    <property type="entry name" value="CheY-like"/>
    <property type="match status" value="1"/>
</dbReference>
<organism evidence="6 7">
    <name type="scientific">Sessilibacter corallicola</name>
    <dbReference type="NCBI Taxonomy" id="2904075"/>
    <lineage>
        <taxon>Bacteria</taxon>
        <taxon>Pseudomonadati</taxon>
        <taxon>Pseudomonadota</taxon>
        <taxon>Gammaproteobacteria</taxon>
        <taxon>Cellvibrionales</taxon>
        <taxon>Cellvibrionaceae</taxon>
        <taxon>Sessilibacter</taxon>
    </lineage>
</organism>
<evidence type="ECO:0000313" key="6">
    <source>
        <dbReference type="EMBL" id="GAA6169858.1"/>
    </source>
</evidence>
<comment type="caution">
    <text evidence="1">Lacks conserved residue(s) required for the propagation of feature annotation.</text>
</comment>
<dbReference type="PROSITE" id="PS50883">
    <property type="entry name" value="EAL"/>
    <property type="match status" value="1"/>
</dbReference>
<dbReference type="SUPFAM" id="SSF55785">
    <property type="entry name" value="PYP-like sensor domain (PAS domain)"/>
    <property type="match status" value="1"/>
</dbReference>
<dbReference type="EMBL" id="BAABWN010000015">
    <property type="protein sequence ID" value="GAA6169858.1"/>
    <property type="molecule type" value="Genomic_DNA"/>
</dbReference>
<feature type="domain" description="Response regulatory" evidence="3">
    <location>
        <begin position="1"/>
        <end position="100"/>
    </location>
</feature>
<dbReference type="NCBIfam" id="TIGR00254">
    <property type="entry name" value="GGDEF"/>
    <property type="match status" value="1"/>
</dbReference>
<dbReference type="Proteomes" id="UP001465153">
    <property type="component" value="Unassembled WGS sequence"/>
</dbReference>
<dbReference type="InterPro" id="IPR000160">
    <property type="entry name" value="GGDEF_dom"/>
</dbReference>
<name>A0ABQ0ADY5_9GAMM</name>
<dbReference type="InterPro" id="IPR001789">
    <property type="entry name" value="Sig_transdc_resp-reg_receiver"/>
</dbReference>
<dbReference type="Gene3D" id="3.40.50.2300">
    <property type="match status" value="1"/>
</dbReference>
<evidence type="ECO:0000256" key="1">
    <source>
        <dbReference type="PROSITE-ProRule" id="PRU00169"/>
    </source>
</evidence>
<dbReference type="Pfam" id="PF00990">
    <property type="entry name" value="GGDEF"/>
    <property type="match status" value="1"/>
</dbReference>
<dbReference type="InterPro" id="IPR011006">
    <property type="entry name" value="CheY-like_superfamily"/>
</dbReference>
<dbReference type="InterPro" id="IPR029787">
    <property type="entry name" value="Nucleotide_cyclase"/>
</dbReference>
<dbReference type="Gene3D" id="3.30.450.20">
    <property type="entry name" value="PAS domain"/>
    <property type="match status" value="1"/>
</dbReference>
<dbReference type="SMART" id="SM00052">
    <property type="entry name" value="EAL"/>
    <property type="match status" value="1"/>
</dbReference>
<proteinExistence type="predicted"/>
<dbReference type="InterPro" id="IPR035965">
    <property type="entry name" value="PAS-like_dom_sf"/>
</dbReference>
<gene>
    <name evidence="6" type="primary">fimX</name>
    <name evidence="6" type="ORF">NBRC116591_36690</name>
</gene>
<dbReference type="Pfam" id="PF00563">
    <property type="entry name" value="EAL"/>
    <property type="match status" value="1"/>
</dbReference>
<dbReference type="SMART" id="SM00267">
    <property type="entry name" value="GGDEF"/>
    <property type="match status" value="1"/>
</dbReference>
<evidence type="ECO:0000256" key="2">
    <source>
        <dbReference type="SAM" id="MobiDB-lite"/>
    </source>
</evidence>
<comment type="caution">
    <text evidence="6">The sequence shown here is derived from an EMBL/GenBank/DDBJ whole genome shotgun (WGS) entry which is preliminary data.</text>
</comment>
<feature type="region of interest" description="Disordered" evidence="2">
    <location>
        <begin position="245"/>
        <end position="267"/>
    </location>
</feature>
<evidence type="ECO:0000259" key="4">
    <source>
        <dbReference type="PROSITE" id="PS50883"/>
    </source>
</evidence>
<dbReference type="NCBIfam" id="TIGR00229">
    <property type="entry name" value="sensory_box"/>
    <property type="match status" value="1"/>
</dbReference>
<keyword evidence="7" id="KW-1185">Reference proteome</keyword>
<dbReference type="CDD" id="cd01949">
    <property type="entry name" value="GGDEF"/>
    <property type="match status" value="1"/>
</dbReference>
<dbReference type="PANTHER" id="PTHR33121:SF23">
    <property type="entry name" value="CYCLIC DI-GMP PHOSPHODIESTERASE PDEB"/>
    <property type="match status" value="1"/>
</dbReference>
<dbReference type="Pfam" id="PF13188">
    <property type="entry name" value="PAS_8"/>
    <property type="match status" value="1"/>
</dbReference>
<dbReference type="Gene3D" id="3.30.70.270">
    <property type="match status" value="1"/>
</dbReference>
<feature type="domain" description="GGDEF" evidence="5">
    <location>
        <begin position="295"/>
        <end position="432"/>
    </location>
</feature>
<dbReference type="InterPro" id="IPR035919">
    <property type="entry name" value="EAL_sf"/>
</dbReference>
<dbReference type="InterPro" id="IPR001633">
    <property type="entry name" value="EAL_dom"/>
</dbReference>
<evidence type="ECO:0000313" key="7">
    <source>
        <dbReference type="Proteomes" id="UP001465153"/>
    </source>
</evidence>
<dbReference type="SUPFAM" id="SSF55073">
    <property type="entry name" value="Nucleotide cyclase"/>
    <property type="match status" value="1"/>
</dbReference>
<dbReference type="CDD" id="cd00130">
    <property type="entry name" value="PAS"/>
    <property type="match status" value="1"/>
</dbReference>
<dbReference type="InterPro" id="IPR043128">
    <property type="entry name" value="Rev_trsase/Diguanyl_cyclase"/>
</dbReference>
<feature type="domain" description="EAL" evidence="4">
    <location>
        <begin position="440"/>
        <end position="690"/>
    </location>
</feature>
<evidence type="ECO:0000259" key="5">
    <source>
        <dbReference type="PROSITE" id="PS50887"/>
    </source>
</evidence>
<dbReference type="SUPFAM" id="SSF141868">
    <property type="entry name" value="EAL domain-like"/>
    <property type="match status" value="1"/>
</dbReference>
<dbReference type="InterPro" id="IPR050706">
    <property type="entry name" value="Cyclic-di-GMP_PDE-like"/>
</dbReference>
<dbReference type="Gene3D" id="3.20.20.450">
    <property type="entry name" value="EAL domain"/>
    <property type="match status" value="1"/>
</dbReference>
<dbReference type="InterPro" id="IPR000014">
    <property type="entry name" value="PAS"/>
</dbReference>